<dbReference type="EMBL" id="JAEHOD010000002">
    <property type="protein sequence ID" value="KAG2454296.1"/>
    <property type="molecule type" value="Genomic_DNA"/>
</dbReference>
<feature type="region of interest" description="Disordered" evidence="2">
    <location>
        <begin position="833"/>
        <end position="881"/>
    </location>
</feature>
<feature type="region of interest" description="Disordered" evidence="2">
    <location>
        <begin position="424"/>
        <end position="444"/>
    </location>
</feature>
<proteinExistence type="predicted"/>
<evidence type="ECO:0000256" key="1">
    <source>
        <dbReference type="SAM" id="Coils"/>
    </source>
</evidence>
<dbReference type="AlphaFoldDB" id="A0A836BCC3"/>
<dbReference type="OrthoDB" id="552057at2759"/>
<feature type="compositionally biased region" description="Basic residues" evidence="2">
    <location>
        <begin position="856"/>
        <end position="868"/>
    </location>
</feature>
<comment type="caution">
    <text evidence="3">The sequence shown here is derived from an EMBL/GenBank/DDBJ whole genome shotgun (WGS) entry which is preliminary data.</text>
</comment>
<organism evidence="3 4">
    <name type="scientific">Chlamydomonas schloesseri</name>
    <dbReference type="NCBI Taxonomy" id="2026947"/>
    <lineage>
        <taxon>Eukaryota</taxon>
        <taxon>Viridiplantae</taxon>
        <taxon>Chlorophyta</taxon>
        <taxon>core chlorophytes</taxon>
        <taxon>Chlorophyceae</taxon>
        <taxon>CS clade</taxon>
        <taxon>Chlamydomonadales</taxon>
        <taxon>Chlamydomonadaceae</taxon>
        <taxon>Chlamydomonas</taxon>
    </lineage>
</organism>
<evidence type="ECO:0000313" key="3">
    <source>
        <dbReference type="EMBL" id="KAG2454296.1"/>
    </source>
</evidence>
<evidence type="ECO:0000313" key="4">
    <source>
        <dbReference type="Proteomes" id="UP000613740"/>
    </source>
</evidence>
<feature type="region of interest" description="Disordered" evidence="2">
    <location>
        <begin position="488"/>
        <end position="527"/>
    </location>
</feature>
<dbReference type="Proteomes" id="UP000613740">
    <property type="component" value="Unassembled WGS sequence"/>
</dbReference>
<feature type="compositionally biased region" description="Basic and acidic residues" evidence="2">
    <location>
        <begin position="638"/>
        <end position="647"/>
    </location>
</feature>
<feature type="region of interest" description="Disordered" evidence="2">
    <location>
        <begin position="595"/>
        <end position="668"/>
    </location>
</feature>
<name>A0A836BCC3_9CHLO</name>
<gene>
    <name evidence="3" type="ORF">HYH02_001325</name>
</gene>
<feature type="compositionally biased region" description="Polar residues" evidence="2">
    <location>
        <begin position="434"/>
        <end position="444"/>
    </location>
</feature>
<feature type="region of interest" description="Disordered" evidence="2">
    <location>
        <begin position="1"/>
        <end position="29"/>
    </location>
</feature>
<protein>
    <submittedName>
        <fullName evidence="3">Uncharacterized protein</fullName>
    </submittedName>
</protein>
<accession>A0A836BCC3</accession>
<sequence length="926" mass="93990">MRPRRSESCPRPARKPVSGAGPQAEQAVQKAAPLVTRACTLQDLGPEDKQKVTKLLKQVVELGQEVQTLRQQRDEQAQQFAQREEELKATHCQLHKEHLLLKKKLGQVLLVLRASQAKVHALEAAQQGAELSRKAQPSSAVAAEPDAAVLPRDQQAVPYQQAQAGLGHDGSASSACDEKIAAGLLRVSSPGPTHAASTGIAAPSLLHVAPGTHVSITIHHSSDPHAAPSAASGTDPASIIAIPTTTATAVPVPASLEQAAGGRDAGPPNSHAPLSSGYSPTPPRAWSEGESTNEASEGPLGAGCMDVRGSCSAVTAASAGWPRASSVSVASCSAVGAGAVGLGAGGGRARGGPRSIQVDSSMQHFEAVPVEEVLVDSPAGQPGSPMIVPPSEEVVAAASSLLGWQAQQGFVSADEATSALQPTARQGDSAPVCSASSATSHGQGFSNRCGLGSSGSTAAALARKVLSYDPAIGKNGAFYFVDVDSPQAPESVSGSARRPAVPPMRDQDSAGNGVRHAPGQDADHTPDSAATIRMQVAGGSAMDSAAAADASCTAGREPLADVRCGAAVRAGTATAGLVQDQALDLTAPATSFECPSAAHPPVTQDHRQPAHDCNAGAPSPGLQPTACPGPSCGAGAGRAEEHGHSRDPPQSQPHATQPPPLSPCSYAASDSTAAVTPLAPLHAAALALARAGGSGRLAASVGPQHAPAAGSGGLRAASSGVLAETPASTAGSLGRMAVMLDDLARRQHWDVQPPPGVALGQPLLPQAHPLLPEAAQHPRHEQAALAMAIGPQAVAAWLEANAGSASSVGGSCITERYDDSLVDILSQADEELEQHHLQQQRQQRLQQQQDQAVKQARQRGHRCGHVSRARAGGPRQHGLHGTAVGEAGVAAGAPAPRPQKASVDALLAANIFEENDVLSAILEQER</sequence>
<feature type="compositionally biased region" description="Low complexity" evidence="2">
    <location>
        <begin position="837"/>
        <end position="855"/>
    </location>
</feature>
<feature type="coiled-coil region" evidence="1">
    <location>
        <begin position="52"/>
        <end position="86"/>
    </location>
</feature>
<reference evidence="3" key="1">
    <citation type="journal article" date="2020" name="bioRxiv">
        <title>Comparative genomics of Chlamydomonas.</title>
        <authorList>
            <person name="Craig R.J."/>
            <person name="Hasan A.R."/>
            <person name="Ness R.W."/>
            <person name="Keightley P.D."/>
        </authorList>
    </citation>
    <scope>NUCLEOTIDE SEQUENCE</scope>
    <source>
        <strain evidence="3">CCAP 11/173</strain>
    </source>
</reference>
<keyword evidence="1" id="KW-0175">Coiled coil</keyword>
<keyword evidence="4" id="KW-1185">Reference proteome</keyword>
<evidence type="ECO:0000256" key="2">
    <source>
        <dbReference type="SAM" id="MobiDB-lite"/>
    </source>
</evidence>
<feature type="region of interest" description="Disordered" evidence="2">
    <location>
        <begin position="258"/>
        <end position="301"/>
    </location>
</feature>